<sequence length="89" mass="10193">MQLRLKNKNSGRAKFHVEFHKKVDGNISCIHRDIIYVYNNLTPLFLELSNTVCLTWPENQPDTFTIAINSGVTGLLGSKESYHFLLLDL</sequence>
<reference evidence="2" key="1">
    <citation type="journal article" date="2022" name="Mol. Ecol. Resour.">
        <title>The genomes of chicory, endive, great burdock and yacon provide insights into Asteraceae palaeo-polyploidization history and plant inulin production.</title>
        <authorList>
            <person name="Fan W."/>
            <person name="Wang S."/>
            <person name="Wang H."/>
            <person name="Wang A."/>
            <person name="Jiang F."/>
            <person name="Liu H."/>
            <person name="Zhao H."/>
            <person name="Xu D."/>
            <person name="Zhang Y."/>
        </authorList>
    </citation>
    <scope>NUCLEOTIDE SEQUENCE [LARGE SCALE GENOMIC DNA]</scope>
    <source>
        <strain evidence="2">cv. Yunnan</strain>
    </source>
</reference>
<dbReference type="EMBL" id="CM042027">
    <property type="protein sequence ID" value="KAI3801534.1"/>
    <property type="molecule type" value="Genomic_DNA"/>
</dbReference>
<comment type="caution">
    <text evidence="1">The sequence shown here is derived from an EMBL/GenBank/DDBJ whole genome shotgun (WGS) entry which is preliminary data.</text>
</comment>
<evidence type="ECO:0000313" key="2">
    <source>
        <dbReference type="Proteomes" id="UP001056120"/>
    </source>
</evidence>
<organism evidence="1 2">
    <name type="scientific">Smallanthus sonchifolius</name>
    <dbReference type="NCBI Taxonomy" id="185202"/>
    <lineage>
        <taxon>Eukaryota</taxon>
        <taxon>Viridiplantae</taxon>
        <taxon>Streptophyta</taxon>
        <taxon>Embryophyta</taxon>
        <taxon>Tracheophyta</taxon>
        <taxon>Spermatophyta</taxon>
        <taxon>Magnoliopsida</taxon>
        <taxon>eudicotyledons</taxon>
        <taxon>Gunneridae</taxon>
        <taxon>Pentapetalae</taxon>
        <taxon>asterids</taxon>
        <taxon>campanulids</taxon>
        <taxon>Asterales</taxon>
        <taxon>Asteraceae</taxon>
        <taxon>Asteroideae</taxon>
        <taxon>Heliantheae alliance</taxon>
        <taxon>Millerieae</taxon>
        <taxon>Smallanthus</taxon>
    </lineage>
</organism>
<evidence type="ECO:0000313" key="1">
    <source>
        <dbReference type="EMBL" id="KAI3801534.1"/>
    </source>
</evidence>
<proteinExistence type="predicted"/>
<accession>A0ACB9I019</accession>
<name>A0ACB9I019_9ASTR</name>
<gene>
    <name evidence="1" type="ORF">L1987_29641</name>
</gene>
<keyword evidence="2" id="KW-1185">Reference proteome</keyword>
<reference evidence="1 2" key="2">
    <citation type="journal article" date="2022" name="Mol. Ecol. Resour.">
        <title>The genomes of chicory, endive, great burdock and yacon provide insights into Asteraceae paleo-polyploidization history and plant inulin production.</title>
        <authorList>
            <person name="Fan W."/>
            <person name="Wang S."/>
            <person name="Wang H."/>
            <person name="Wang A."/>
            <person name="Jiang F."/>
            <person name="Liu H."/>
            <person name="Zhao H."/>
            <person name="Xu D."/>
            <person name="Zhang Y."/>
        </authorList>
    </citation>
    <scope>NUCLEOTIDE SEQUENCE [LARGE SCALE GENOMIC DNA]</scope>
    <source>
        <strain evidence="2">cv. Yunnan</strain>
        <tissue evidence="1">Leaves</tissue>
    </source>
</reference>
<protein>
    <submittedName>
        <fullName evidence="1">Uncharacterized protein</fullName>
    </submittedName>
</protein>
<dbReference type="Proteomes" id="UP001056120">
    <property type="component" value="Linkage Group LG10"/>
</dbReference>